<dbReference type="Pfam" id="PF00646">
    <property type="entry name" value="F-box"/>
    <property type="match status" value="1"/>
</dbReference>
<comment type="caution">
    <text evidence="2">The sequence shown here is derived from an EMBL/GenBank/DDBJ whole genome shotgun (WGS) entry which is preliminary data.</text>
</comment>
<protein>
    <recommendedName>
        <fullName evidence="1">F-box domain-containing protein</fullName>
    </recommendedName>
</protein>
<evidence type="ECO:0000313" key="2">
    <source>
        <dbReference type="EMBL" id="KAF2585505.1"/>
    </source>
</evidence>
<evidence type="ECO:0000259" key="1">
    <source>
        <dbReference type="PROSITE" id="PS50181"/>
    </source>
</evidence>
<reference evidence="2" key="1">
    <citation type="submission" date="2019-12" db="EMBL/GenBank/DDBJ databases">
        <title>Genome sequencing and annotation of Brassica cretica.</title>
        <authorList>
            <person name="Studholme D.J."/>
            <person name="Sarris P.F."/>
        </authorList>
    </citation>
    <scope>NUCLEOTIDE SEQUENCE</scope>
    <source>
        <strain evidence="2">PFS-102/07</strain>
        <tissue evidence="2">Leaf</tissue>
    </source>
</reference>
<dbReference type="InterPro" id="IPR001810">
    <property type="entry name" value="F-box_dom"/>
</dbReference>
<accession>A0A8S9JTL4</accession>
<dbReference type="CDD" id="cd22160">
    <property type="entry name" value="F-box_AtFBL13-like"/>
    <property type="match status" value="1"/>
</dbReference>
<dbReference type="InterPro" id="IPR055294">
    <property type="entry name" value="FBL60-like"/>
</dbReference>
<dbReference type="AlphaFoldDB" id="A0A8S9JTL4"/>
<gene>
    <name evidence="2" type="ORF">F2Q70_00037470</name>
</gene>
<proteinExistence type="predicted"/>
<dbReference type="EMBL" id="QGKY02000246">
    <property type="protein sequence ID" value="KAF2585505.1"/>
    <property type="molecule type" value="Genomic_DNA"/>
</dbReference>
<dbReference type="InterPro" id="IPR053781">
    <property type="entry name" value="F-box_AtFBL13-like"/>
</dbReference>
<name>A0A8S9JTL4_BRACR</name>
<dbReference type="SUPFAM" id="SSF81383">
    <property type="entry name" value="F-box domain"/>
    <property type="match status" value="1"/>
</dbReference>
<dbReference type="InterPro" id="IPR036047">
    <property type="entry name" value="F-box-like_dom_sf"/>
</dbReference>
<dbReference type="PANTHER" id="PTHR31293:SF22">
    <property type="entry name" value="BNAC06G06520D PROTEIN"/>
    <property type="match status" value="1"/>
</dbReference>
<sequence length="499" mass="56683">MTGNTCEKEGTIEEGAGLRDLISWLPEEVLGSILSLLPTKQAASTSLLAKKWRHVFRLVHNLDFNDYDHVLPPEKEEGGRRKWDLIRESFMKFVDAFQCVSPIKKFSLKCHFREESEMAQVNCWICDAVERGVLEMSLYLWTTCEVFLPCMSLPALKSLFINTIFFTYGDLCNVLLPGCPVLEELSVYMPGMSSDAPNLVSLDYSDYALEEYPQVDLESLVEARLNIQYSKLIKRPDMSGSILSLLPIKQAASTSVLAKKWRHMFRLVHNLDFNDYDHVLPPEEGGRRKWDLIRESFRKFVNAFQCASLKCHFREESEMAHVNGWICDAVERGVLEMSLYLWTTCEVFLPCVSLPALKSFFINTIFFTYVDLCNVLLPGCPVLEELSRPDMSGLINGISNVHTLILTRASADVISRCVKHGLSLPVFKNLVGLSFRGDNKRCWKLLPYLIKQSPKLYTLIFHGLDDFTCDGTMHLVKVKVLHVLGGGGSTARELEHLMS</sequence>
<dbReference type="PANTHER" id="PTHR31293">
    <property type="entry name" value="RNI-LIKE SUPERFAMILY PROTEIN"/>
    <property type="match status" value="1"/>
</dbReference>
<dbReference type="PROSITE" id="PS50181">
    <property type="entry name" value="FBOX"/>
    <property type="match status" value="1"/>
</dbReference>
<organism evidence="2">
    <name type="scientific">Brassica cretica</name>
    <name type="common">Mustard</name>
    <dbReference type="NCBI Taxonomy" id="69181"/>
    <lineage>
        <taxon>Eukaryota</taxon>
        <taxon>Viridiplantae</taxon>
        <taxon>Streptophyta</taxon>
        <taxon>Embryophyta</taxon>
        <taxon>Tracheophyta</taxon>
        <taxon>Spermatophyta</taxon>
        <taxon>Magnoliopsida</taxon>
        <taxon>eudicotyledons</taxon>
        <taxon>Gunneridae</taxon>
        <taxon>Pentapetalae</taxon>
        <taxon>rosids</taxon>
        <taxon>malvids</taxon>
        <taxon>Brassicales</taxon>
        <taxon>Brassicaceae</taxon>
        <taxon>Brassiceae</taxon>
        <taxon>Brassica</taxon>
    </lineage>
</organism>
<feature type="domain" description="F-box" evidence="1">
    <location>
        <begin position="19"/>
        <end position="67"/>
    </location>
</feature>